<protein>
    <submittedName>
        <fullName evidence="2">DUF896 domain-containing protein</fullName>
    </submittedName>
</protein>
<dbReference type="EMBL" id="JAKNJB010000003">
    <property type="protein sequence ID" value="MCG4525902.1"/>
    <property type="molecule type" value="Genomic_DNA"/>
</dbReference>
<accession>A0ABS9M544</accession>
<evidence type="ECO:0000313" key="3">
    <source>
        <dbReference type="Proteomes" id="UP001200313"/>
    </source>
</evidence>
<dbReference type="RefSeq" id="WP_238073030.1">
    <property type="nucleotide sequence ID" value="NZ_JAKNJB010000003.1"/>
</dbReference>
<evidence type="ECO:0000313" key="2">
    <source>
        <dbReference type="EMBL" id="MCG4525902.1"/>
    </source>
</evidence>
<keyword evidence="3" id="KW-1185">Reference proteome</keyword>
<dbReference type="PANTHER" id="PTHR37300">
    <property type="entry name" value="UPF0291 PROTEIN CBO2609/CLC_2481"/>
    <property type="match status" value="1"/>
</dbReference>
<dbReference type="InterPro" id="IPR009242">
    <property type="entry name" value="DUF896"/>
</dbReference>
<sequence length="69" mass="7901">MEQAKIDRINAYARRVKAGEVLTPAEEADRAALRAEYVAAVRKSLEQQLDRTLIQEPDGTRHRLPKKEE</sequence>
<reference evidence="2 3" key="1">
    <citation type="submission" date="2022-01" db="EMBL/GenBank/DDBJ databases">
        <title>Collection of gut derived symbiotic bacterial strains cultured from healthy donors.</title>
        <authorList>
            <person name="Lin H."/>
            <person name="Kohout C."/>
            <person name="Waligurski E."/>
            <person name="Pamer E.G."/>
        </authorList>
    </citation>
    <scope>NUCLEOTIDE SEQUENCE [LARGE SCALE GENOMIC DNA]</scope>
    <source>
        <strain evidence="2 3">DFI.3.7</strain>
    </source>
</reference>
<proteinExistence type="predicted"/>
<dbReference type="PANTHER" id="PTHR37300:SF1">
    <property type="entry name" value="UPF0291 PROTEIN YNZC"/>
    <property type="match status" value="1"/>
</dbReference>
<keyword evidence="1" id="KW-0963">Cytoplasm</keyword>
<dbReference type="Pfam" id="PF05979">
    <property type="entry name" value="DUF896"/>
    <property type="match status" value="1"/>
</dbReference>
<comment type="caution">
    <text evidence="2">The sequence shown here is derived from an EMBL/GenBank/DDBJ whole genome shotgun (WGS) entry which is preliminary data.</text>
</comment>
<organism evidence="2 3">
    <name type="scientific">Intestinimonas massiliensis</name>
    <name type="common">ex Afouda et al. 2020</name>
    <dbReference type="NCBI Taxonomy" id="1673721"/>
    <lineage>
        <taxon>Bacteria</taxon>
        <taxon>Bacillati</taxon>
        <taxon>Bacillota</taxon>
        <taxon>Clostridia</taxon>
        <taxon>Eubacteriales</taxon>
        <taxon>Intestinimonas</taxon>
    </lineage>
</organism>
<evidence type="ECO:0000256" key="1">
    <source>
        <dbReference type="ARBA" id="ARBA00022490"/>
    </source>
</evidence>
<dbReference type="Proteomes" id="UP001200313">
    <property type="component" value="Unassembled WGS sequence"/>
</dbReference>
<dbReference type="Gene3D" id="1.10.287.540">
    <property type="entry name" value="Helix hairpin bin"/>
    <property type="match status" value="1"/>
</dbReference>
<gene>
    <name evidence="2" type="ORF">L0P79_02270</name>
</gene>
<dbReference type="SUPFAM" id="SSF158221">
    <property type="entry name" value="YnzC-like"/>
    <property type="match status" value="1"/>
</dbReference>
<name>A0ABS9M544_9FIRM</name>